<evidence type="ECO:0000256" key="9">
    <source>
        <dbReference type="ARBA" id="ARBA00023303"/>
    </source>
</evidence>
<name>A0A5J6MRX3_9PROT</name>
<feature type="transmembrane region" description="Helical" evidence="10">
    <location>
        <begin position="296"/>
        <end position="321"/>
    </location>
</feature>
<evidence type="ECO:0000256" key="10">
    <source>
        <dbReference type="SAM" id="Phobius"/>
    </source>
</evidence>
<keyword evidence="2" id="KW-0813">Transport</keyword>
<proteinExistence type="predicted"/>
<feature type="transmembrane region" description="Helical" evidence="10">
    <location>
        <begin position="327"/>
        <end position="350"/>
    </location>
</feature>
<dbReference type="InterPro" id="IPR050368">
    <property type="entry name" value="ClC-type_chloride_channel"/>
</dbReference>
<dbReference type="AlphaFoldDB" id="A0A5J6MRX3"/>
<evidence type="ECO:0000256" key="7">
    <source>
        <dbReference type="ARBA" id="ARBA00023173"/>
    </source>
</evidence>
<dbReference type="KEGG" id="htq:FRZ44_47280"/>
<evidence type="ECO:0000313" key="12">
    <source>
        <dbReference type="Proteomes" id="UP000326202"/>
    </source>
</evidence>
<evidence type="ECO:0000256" key="4">
    <source>
        <dbReference type="ARBA" id="ARBA00022989"/>
    </source>
</evidence>
<dbReference type="OrthoDB" id="9814803at2"/>
<keyword evidence="12" id="KW-1185">Reference proteome</keyword>
<feature type="transmembrane region" description="Helical" evidence="10">
    <location>
        <begin position="43"/>
        <end position="69"/>
    </location>
</feature>
<evidence type="ECO:0000256" key="8">
    <source>
        <dbReference type="ARBA" id="ARBA00023214"/>
    </source>
</evidence>
<feature type="transmembrane region" description="Helical" evidence="10">
    <location>
        <begin position="362"/>
        <end position="384"/>
    </location>
</feature>
<dbReference type="Gene3D" id="3.10.580.10">
    <property type="entry name" value="CBS-domain"/>
    <property type="match status" value="1"/>
</dbReference>
<dbReference type="SUPFAM" id="SSF81340">
    <property type="entry name" value="Clc chloride channel"/>
    <property type="match status" value="1"/>
</dbReference>
<keyword evidence="8" id="KW-0868">Chloride</keyword>
<feature type="transmembrane region" description="Helical" evidence="10">
    <location>
        <begin position="257"/>
        <end position="275"/>
    </location>
</feature>
<dbReference type="GO" id="GO:0034707">
    <property type="term" value="C:chloride channel complex"/>
    <property type="evidence" value="ECO:0007669"/>
    <property type="project" value="UniProtKB-KW"/>
</dbReference>
<feature type="transmembrane region" description="Helical" evidence="10">
    <location>
        <begin position="215"/>
        <end position="237"/>
    </location>
</feature>
<feature type="transmembrane region" description="Helical" evidence="10">
    <location>
        <begin position="390"/>
        <end position="413"/>
    </location>
</feature>
<dbReference type="Pfam" id="PF00654">
    <property type="entry name" value="Voltage_CLC"/>
    <property type="match status" value="1"/>
</dbReference>
<feature type="transmembrane region" description="Helical" evidence="10">
    <location>
        <begin position="89"/>
        <end position="108"/>
    </location>
</feature>
<evidence type="ECO:0000313" key="11">
    <source>
        <dbReference type="EMBL" id="QEX19415.1"/>
    </source>
</evidence>
<dbReference type="RefSeq" id="WP_151179479.1">
    <property type="nucleotide sequence ID" value="NZ_CP042906.1"/>
</dbReference>
<dbReference type="PANTHER" id="PTHR43427:SF6">
    <property type="entry name" value="CHLORIDE CHANNEL PROTEIN CLC-E"/>
    <property type="match status" value="1"/>
</dbReference>
<feature type="transmembrane region" description="Helical" evidence="10">
    <location>
        <begin position="181"/>
        <end position="208"/>
    </location>
</feature>
<evidence type="ECO:0000256" key="1">
    <source>
        <dbReference type="ARBA" id="ARBA00004141"/>
    </source>
</evidence>
<dbReference type="InterPro" id="IPR014743">
    <property type="entry name" value="Cl-channel_core"/>
</dbReference>
<dbReference type="PANTHER" id="PTHR43427">
    <property type="entry name" value="CHLORIDE CHANNEL PROTEIN CLC-E"/>
    <property type="match status" value="1"/>
</dbReference>
<dbReference type="PRINTS" id="PR00762">
    <property type="entry name" value="CLCHANNEL"/>
</dbReference>
<evidence type="ECO:0000256" key="3">
    <source>
        <dbReference type="ARBA" id="ARBA00022692"/>
    </source>
</evidence>
<organism evidence="11 12">
    <name type="scientific">Hypericibacter terrae</name>
    <dbReference type="NCBI Taxonomy" id="2602015"/>
    <lineage>
        <taxon>Bacteria</taxon>
        <taxon>Pseudomonadati</taxon>
        <taxon>Pseudomonadota</taxon>
        <taxon>Alphaproteobacteria</taxon>
        <taxon>Rhodospirillales</taxon>
        <taxon>Dongiaceae</taxon>
        <taxon>Hypericibacter</taxon>
    </lineage>
</organism>
<keyword evidence="5" id="KW-0406">Ion transport</keyword>
<dbReference type="GO" id="GO:0005254">
    <property type="term" value="F:chloride channel activity"/>
    <property type="evidence" value="ECO:0007669"/>
    <property type="project" value="UniProtKB-KW"/>
</dbReference>
<keyword evidence="6 10" id="KW-0472">Membrane</keyword>
<dbReference type="InterPro" id="IPR001807">
    <property type="entry name" value="ClC"/>
</dbReference>
<dbReference type="SUPFAM" id="SSF54631">
    <property type="entry name" value="CBS-domain pair"/>
    <property type="match status" value="1"/>
</dbReference>
<keyword evidence="9" id="KW-0407">Ion channel</keyword>
<dbReference type="Gene3D" id="1.10.3080.10">
    <property type="entry name" value="Clc chloride channel"/>
    <property type="match status" value="1"/>
</dbReference>
<dbReference type="EMBL" id="CP042906">
    <property type="protein sequence ID" value="QEX19415.1"/>
    <property type="molecule type" value="Genomic_DNA"/>
</dbReference>
<sequence length="615" mass="65119">MGPIFARSQRFRWLFKSRLPTRVKIALLRGLARRVRDSAAAPVTLAVVIGIAVGAATCLLQRLLSLIHFLLFDTPLTGHLSAGDADGPIRLIAVTVMGCFAYGLVAAAERRWRGRDVVDPIEANALYGGRMSLRDSLSLTAMTLFATGVGASVGMEAAYTQSGGGFASQLGQLFRMRRGDLRILVGCGTAAAIAAAFNAPLAGAFYAFELVIGSYSLAALAPVGLASVSAALVGRAVFGNYSIFLVPMQLPPTNIDFVYFVVIGFAGAGVGIAAMRSVTGIERILQDFKFPRGLRPLLAGLGLAAMALIYPQVLGAGHGAIQLTVDGIFTTATLLGILLAKIVASAISVGTGMRGGMFSSSLFLGCLLGALIGKGAALLSPSVANYEITFTLAGMGAVGAAIIGAPVTMILLVLETTGSYDITIGVIVSVVLASFASRQWFGYSFSTWRFHQRGLRLSGAFDIGWLADITARQLMRRDPAFISVNETLETARQSFPVGAVKRLFVLEETGAFRGVVDTAALHLAPPPTEGVAKRVGDLLPTPQEPILPATPIRSILKQFEQQELETLAVVSDMTTRRVVGFVTEAYVLKRYNQELERRRSEELGDSELFGPPGEG</sequence>
<dbReference type="CDD" id="cd00400">
    <property type="entry name" value="Voltage_gated_ClC"/>
    <property type="match status" value="1"/>
</dbReference>
<dbReference type="InterPro" id="IPR046342">
    <property type="entry name" value="CBS_dom_sf"/>
</dbReference>
<keyword evidence="7" id="KW-0869">Chloride channel</keyword>
<comment type="subcellular location">
    <subcellularLocation>
        <location evidence="1">Membrane</location>
        <topology evidence="1">Multi-pass membrane protein</topology>
    </subcellularLocation>
</comment>
<dbReference type="Proteomes" id="UP000326202">
    <property type="component" value="Chromosome"/>
</dbReference>
<keyword evidence="4 10" id="KW-1133">Transmembrane helix</keyword>
<feature type="transmembrane region" description="Helical" evidence="10">
    <location>
        <begin position="420"/>
        <end position="441"/>
    </location>
</feature>
<evidence type="ECO:0000256" key="5">
    <source>
        <dbReference type="ARBA" id="ARBA00023065"/>
    </source>
</evidence>
<evidence type="ECO:0000256" key="6">
    <source>
        <dbReference type="ARBA" id="ARBA00023136"/>
    </source>
</evidence>
<protein>
    <submittedName>
        <fullName evidence="11">Chloride channel protein</fullName>
    </submittedName>
</protein>
<gene>
    <name evidence="11" type="ORF">FRZ44_47280</name>
</gene>
<evidence type="ECO:0000256" key="2">
    <source>
        <dbReference type="ARBA" id="ARBA00022448"/>
    </source>
</evidence>
<keyword evidence="3 10" id="KW-0812">Transmembrane</keyword>
<reference evidence="11 12" key="1">
    <citation type="submission" date="2019-08" db="EMBL/GenBank/DDBJ databases">
        <title>Hyperibacter terrae gen. nov., sp. nov. and Hyperibacter viscosus sp. nov., two new members in the family Rhodospirillaceae isolated from the rhizosphere of Hypericum perforatum.</title>
        <authorList>
            <person name="Noviana Z."/>
        </authorList>
    </citation>
    <scope>NUCLEOTIDE SEQUENCE [LARGE SCALE GENOMIC DNA]</scope>
    <source>
        <strain evidence="11 12">R5913</strain>
    </source>
</reference>
<accession>A0A5J6MRX3</accession>